<dbReference type="GeneID" id="112684153"/>
<dbReference type="AlphaFoldDB" id="A0A8B8FKY6"/>
<protein>
    <submittedName>
        <fullName evidence="4">Uncharacterized protein LOC112684153</fullName>
    </submittedName>
</protein>
<keyword evidence="2" id="KW-0732">Signal</keyword>
<evidence type="ECO:0000256" key="2">
    <source>
        <dbReference type="SAM" id="SignalP"/>
    </source>
</evidence>
<feature type="region of interest" description="Disordered" evidence="1">
    <location>
        <begin position="265"/>
        <end position="353"/>
    </location>
</feature>
<evidence type="ECO:0000313" key="3">
    <source>
        <dbReference type="Proteomes" id="UP000694846"/>
    </source>
</evidence>
<feature type="region of interest" description="Disordered" evidence="1">
    <location>
        <begin position="431"/>
        <end position="476"/>
    </location>
</feature>
<gene>
    <name evidence="4" type="primary">LOC112684153</name>
</gene>
<dbReference type="RefSeq" id="XP_025411287.1">
    <property type="nucleotide sequence ID" value="XM_025555502.1"/>
</dbReference>
<feature type="compositionally biased region" description="Polar residues" evidence="1">
    <location>
        <begin position="463"/>
        <end position="474"/>
    </location>
</feature>
<accession>A0A8B8FKY6</accession>
<feature type="signal peptide" evidence="2">
    <location>
        <begin position="1"/>
        <end position="24"/>
    </location>
</feature>
<organism evidence="3 4">
    <name type="scientific">Sipha flava</name>
    <name type="common">yellow sugarcane aphid</name>
    <dbReference type="NCBI Taxonomy" id="143950"/>
    <lineage>
        <taxon>Eukaryota</taxon>
        <taxon>Metazoa</taxon>
        <taxon>Ecdysozoa</taxon>
        <taxon>Arthropoda</taxon>
        <taxon>Hexapoda</taxon>
        <taxon>Insecta</taxon>
        <taxon>Pterygota</taxon>
        <taxon>Neoptera</taxon>
        <taxon>Paraneoptera</taxon>
        <taxon>Hemiptera</taxon>
        <taxon>Sternorrhyncha</taxon>
        <taxon>Aphidomorpha</taxon>
        <taxon>Aphidoidea</taxon>
        <taxon>Aphididae</taxon>
        <taxon>Sipha</taxon>
    </lineage>
</organism>
<evidence type="ECO:0000256" key="1">
    <source>
        <dbReference type="SAM" id="MobiDB-lite"/>
    </source>
</evidence>
<feature type="compositionally biased region" description="Polar residues" evidence="1">
    <location>
        <begin position="302"/>
        <end position="319"/>
    </location>
</feature>
<proteinExistence type="predicted"/>
<name>A0A8B8FKY6_9HEMI</name>
<dbReference type="OrthoDB" id="6600304at2759"/>
<feature type="region of interest" description="Disordered" evidence="1">
    <location>
        <begin position="367"/>
        <end position="412"/>
    </location>
</feature>
<dbReference type="Proteomes" id="UP000694846">
    <property type="component" value="Unplaced"/>
</dbReference>
<feature type="chain" id="PRO_5034136731" evidence="2">
    <location>
        <begin position="25"/>
        <end position="532"/>
    </location>
</feature>
<keyword evidence="3" id="KW-1185">Reference proteome</keyword>
<feature type="compositionally biased region" description="Polar residues" evidence="1">
    <location>
        <begin position="334"/>
        <end position="349"/>
    </location>
</feature>
<evidence type="ECO:0000313" key="4">
    <source>
        <dbReference type="RefSeq" id="XP_025411287.1"/>
    </source>
</evidence>
<reference evidence="4" key="1">
    <citation type="submission" date="2025-08" db="UniProtKB">
        <authorList>
            <consortium name="RefSeq"/>
        </authorList>
    </citation>
    <scope>IDENTIFICATION</scope>
    <source>
        <tissue evidence="4">Whole body</tissue>
    </source>
</reference>
<sequence length="532" mass="60188">MKDNVQVVAVVVLCIAWLWQPIESDMVQIKPTAALLVSVKRSNDNNASASDTSNSTSPCDRYLRSAEAEVRNPRNHKFVTSNGWTERHRPRPEISVYSRIEEVPSPPQPAPTVAAYYQQQRDSFYHNSAVQQLPPAVRTSKRIIYYATLPDVVRPPAGYSSSPSYSSDPFTLGPGPFSADFRQLDFNRNTPPDSLQRNRLASYENVYNHGGGNGGVTSVTSKSTAVYNSRYDEPAEFRDAYYRPNEFTSKFASWAEPFYKSWTSSSWDKDSPAYKNNRGPSPSFSSWDRELMGRGASPWENRGSSWDNNRGSSWDNRGSSWDKELVEVPLQKPNGDSGSRNGENFNNNDKYPEVAVIHSDVIDVRGDRGRQQNSSPPPSSSQAMPPSRFTIIDVDPKPYHHQNQQPQQQIPASMRYEPPQKPMQYETYTPMQAHTRYEPRQPQPPSPMRYEQQYRPPPSSSSTRYGSQNENKLPSNGYYENIKNNINTHQFMTSWTEVSSTQDEVLPTHSVSVNINSLGNSTSMQNNTKIIP</sequence>